<dbReference type="AlphaFoldDB" id="A0A445DFH1"/>
<evidence type="ECO:0000313" key="2">
    <source>
        <dbReference type="EMBL" id="RYR61931.1"/>
    </source>
</evidence>
<reference evidence="2 3" key="1">
    <citation type="submission" date="2019-01" db="EMBL/GenBank/DDBJ databases">
        <title>Sequencing of cultivated peanut Arachis hypogaea provides insights into genome evolution and oil improvement.</title>
        <authorList>
            <person name="Chen X."/>
        </authorList>
    </citation>
    <scope>NUCLEOTIDE SEQUENCE [LARGE SCALE GENOMIC DNA]</scope>
    <source>
        <strain evidence="3">cv. Fuhuasheng</strain>
        <tissue evidence="2">Leaves</tissue>
    </source>
</reference>
<comment type="caution">
    <text evidence="2">The sequence shown here is derived from an EMBL/GenBank/DDBJ whole genome shotgun (WGS) entry which is preliminary data.</text>
</comment>
<dbReference type="Pfam" id="PF12776">
    <property type="entry name" value="Myb_DNA-bind_3"/>
    <property type="match status" value="1"/>
</dbReference>
<sequence>MEPSDFGPPISITTTTAFEAPSLEQPLPHRATGLATARKVKERSCRLSSIAVDVNHQLLVLTALTQKLALKMLEGFPSCTLTTKHCKNKHKQLKEKYQYTADMLECSGFGWNHEK</sequence>
<proteinExistence type="predicted"/>
<gene>
    <name evidence="2" type="ORF">Ahy_A04g019200</name>
</gene>
<feature type="domain" description="Myb/SANT-like" evidence="1">
    <location>
        <begin position="68"/>
        <end position="114"/>
    </location>
</feature>
<protein>
    <recommendedName>
        <fullName evidence="1">Myb/SANT-like domain-containing protein</fullName>
    </recommendedName>
</protein>
<accession>A0A445DFH1</accession>
<name>A0A445DFH1_ARAHY</name>
<evidence type="ECO:0000313" key="3">
    <source>
        <dbReference type="Proteomes" id="UP000289738"/>
    </source>
</evidence>
<dbReference type="EMBL" id="SDMP01000004">
    <property type="protein sequence ID" value="RYR61931.1"/>
    <property type="molecule type" value="Genomic_DNA"/>
</dbReference>
<dbReference type="Proteomes" id="UP000289738">
    <property type="component" value="Chromosome A04"/>
</dbReference>
<evidence type="ECO:0000259" key="1">
    <source>
        <dbReference type="Pfam" id="PF12776"/>
    </source>
</evidence>
<keyword evidence="3" id="KW-1185">Reference proteome</keyword>
<organism evidence="2 3">
    <name type="scientific">Arachis hypogaea</name>
    <name type="common">Peanut</name>
    <dbReference type="NCBI Taxonomy" id="3818"/>
    <lineage>
        <taxon>Eukaryota</taxon>
        <taxon>Viridiplantae</taxon>
        <taxon>Streptophyta</taxon>
        <taxon>Embryophyta</taxon>
        <taxon>Tracheophyta</taxon>
        <taxon>Spermatophyta</taxon>
        <taxon>Magnoliopsida</taxon>
        <taxon>eudicotyledons</taxon>
        <taxon>Gunneridae</taxon>
        <taxon>Pentapetalae</taxon>
        <taxon>rosids</taxon>
        <taxon>fabids</taxon>
        <taxon>Fabales</taxon>
        <taxon>Fabaceae</taxon>
        <taxon>Papilionoideae</taxon>
        <taxon>50 kb inversion clade</taxon>
        <taxon>dalbergioids sensu lato</taxon>
        <taxon>Dalbergieae</taxon>
        <taxon>Pterocarpus clade</taxon>
        <taxon>Arachis</taxon>
    </lineage>
</organism>
<dbReference type="InterPro" id="IPR024752">
    <property type="entry name" value="Myb/SANT-like_dom"/>
</dbReference>